<evidence type="ECO:0000259" key="1">
    <source>
        <dbReference type="Pfam" id="PF25349"/>
    </source>
</evidence>
<reference evidence="2 3" key="1">
    <citation type="submission" date="2024-03" db="EMBL/GenBank/DDBJ databases">
        <authorList>
            <person name="Gkanogiannis A."/>
            <person name="Becerra Lopez-Lavalle L."/>
        </authorList>
    </citation>
    <scope>NUCLEOTIDE SEQUENCE [LARGE SCALE GENOMIC DNA]</scope>
</reference>
<evidence type="ECO:0000313" key="3">
    <source>
        <dbReference type="Proteomes" id="UP001642487"/>
    </source>
</evidence>
<gene>
    <name evidence="2" type="ORF">CITCOLO1_LOCUS4062</name>
</gene>
<proteinExistence type="predicted"/>
<accession>A0ABP0XW40</accession>
<keyword evidence="3" id="KW-1185">Reference proteome</keyword>
<sequence length="128" mass="14357">MIAVVTRPQILPLFSRWKGRLFWKAGEGLLEEGRMAGFESAAQNKNNEQAEMSFAAIRDQWEIHFSRFVCYPSSTSTSTNLSPLLSMPEIACLEARGSLLCSTVFMQLLHHCSTSDLFLPHAYEIGSL</sequence>
<dbReference type="Pfam" id="PF25349">
    <property type="entry name" value="PH_PHS1"/>
    <property type="match status" value="1"/>
</dbReference>
<evidence type="ECO:0000313" key="2">
    <source>
        <dbReference type="EMBL" id="CAK9312376.1"/>
    </source>
</evidence>
<name>A0ABP0XW40_9ROSI</name>
<dbReference type="Proteomes" id="UP001642487">
    <property type="component" value="Chromosome 11"/>
</dbReference>
<feature type="domain" description="Poor homologous synapsis 1 PH" evidence="1">
    <location>
        <begin position="59"/>
        <end position="119"/>
    </location>
</feature>
<protein>
    <recommendedName>
        <fullName evidence="1">Poor homologous synapsis 1 PH domain-containing protein</fullName>
    </recommendedName>
</protein>
<dbReference type="InterPro" id="IPR057619">
    <property type="entry name" value="PH_PHS1"/>
</dbReference>
<organism evidence="2 3">
    <name type="scientific">Citrullus colocynthis</name>
    <name type="common">colocynth</name>
    <dbReference type="NCBI Taxonomy" id="252529"/>
    <lineage>
        <taxon>Eukaryota</taxon>
        <taxon>Viridiplantae</taxon>
        <taxon>Streptophyta</taxon>
        <taxon>Embryophyta</taxon>
        <taxon>Tracheophyta</taxon>
        <taxon>Spermatophyta</taxon>
        <taxon>Magnoliopsida</taxon>
        <taxon>eudicotyledons</taxon>
        <taxon>Gunneridae</taxon>
        <taxon>Pentapetalae</taxon>
        <taxon>rosids</taxon>
        <taxon>fabids</taxon>
        <taxon>Cucurbitales</taxon>
        <taxon>Cucurbitaceae</taxon>
        <taxon>Benincaseae</taxon>
        <taxon>Citrullus</taxon>
    </lineage>
</organism>
<dbReference type="EMBL" id="OZ021745">
    <property type="protein sequence ID" value="CAK9312376.1"/>
    <property type="molecule type" value="Genomic_DNA"/>
</dbReference>